<dbReference type="PRINTS" id="PR00409">
    <property type="entry name" value="PHDIOXRDTASE"/>
</dbReference>
<dbReference type="InterPro" id="IPR039261">
    <property type="entry name" value="FNR_nucleotide-bd"/>
</dbReference>
<evidence type="ECO:0000313" key="11">
    <source>
        <dbReference type="Proteomes" id="UP001500842"/>
    </source>
</evidence>
<accession>A0ABN2BQU9</accession>
<evidence type="ECO:0000259" key="9">
    <source>
        <dbReference type="PROSITE" id="PS51384"/>
    </source>
</evidence>
<keyword evidence="7" id="KW-0411">Iron-sulfur</keyword>
<dbReference type="InterPro" id="IPR036010">
    <property type="entry name" value="2Fe-2S_ferredoxin-like_sf"/>
</dbReference>
<dbReference type="EMBL" id="BAAAOR010000041">
    <property type="protein sequence ID" value="GAA1545479.1"/>
    <property type="molecule type" value="Genomic_DNA"/>
</dbReference>
<dbReference type="PANTHER" id="PTHR47354:SF1">
    <property type="entry name" value="CARNITINE MONOOXYGENASE REDUCTASE SUBUNIT"/>
    <property type="match status" value="1"/>
</dbReference>
<dbReference type="PROSITE" id="PS51085">
    <property type="entry name" value="2FE2S_FER_2"/>
    <property type="match status" value="1"/>
</dbReference>
<keyword evidence="3" id="KW-0001">2Fe-2S</keyword>
<evidence type="ECO:0000256" key="4">
    <source>
        <dbReference type="ARBA" id="ARBA00022723"/>
    </source>
</evidence>
<dbReference type="Gene3D" id="2.40.30.10">
    <property type="entry name" value="Translation factors"/>
    <property type="match status" value="1"/>
</dbReference>
<feature type="domain" description="FAD-binding FR-type" evidence="9">
    <location>
        <begin position="6"/>
        <end position="109"/>
    </location>
</feature>
<dbReference type="Pfam" id="PF00111">
    <property type="entry name" value="Fer2"/>
    <property type="match status" value="1"/>
</dbReference>
<feature type="domain" description="2Fe-2S ferredoxin-type" evidence="8">
    <location>
        <begin position="237"/>
        <end position="322"/>
    </location>
</feature>
<keyword evidence="11" id="KW-1185">Reference proteome</keyword>
<name>A0ABN2BQU9_9ACTN</name>
<dbReference type="InterPro" id="IPR006058">
    <property type="entry name" value="2Fe2S_fd_BS"/>
</dbReference>
<evidence type="ECO:0000259" key="8">
    <source>
        <dbReference type="PROSITE" id="PS51085"/>
    </source>
</evidence>
<dbReference type="PANTHER" id="PTHR47354">
    <property type="entry name" value="NADH OXIDOREDUCTASE HCR"/>
    <property type="match status" value="1"/>
</dbReference>
<evidence type="ECO:0000256" key="1">
    <source>
        <dbReference type="ARBA" id="ARBA00001974"/>
    </source>
</evidence>
<dbReference type="CDD" id="cd06185">
    <property type="entry name" value="PDR_like"/>
    <property type="match status" value="1"/>
</dbReference>
<dbReference type="InterPro" id="IPR017927">
    <property type="entry name" value="FAD-bd_FR_type"/>
</dbReference>
<dbReference type="SUPFAM" id="SSF63380">
    <property type="entry name" value="Riboflavin synthase domain-like"/>
    <property type="match status" value="1"/>
</dbReference>
<protein>
    <submittedName>
        <fullName evidence="10">PDR/VanB family oxidoreductase</fullName>
    </submittedName>
</protein>
<dbReference type="SUPFAM" id="SSF52343">
    <property type="entry name" value="Ferredoxin reductase-like, C-terminal NADP-linked domain"/>
    <property type="match status" value="1"/>
</dbReference>
<dbReference type="Proteomes" id="UP001500842">
    <property type="component" value="Unassembled WGS sequence"/>
</dbReference>
<evidence type="ECO:0000256" key="3">
    <source>
        <dbReference type="ARBA" id="ARBA00022714"/>
    </source>
</evidence>
<dbReference type="Gene3D" id="3.40.50.80">
    <property type="entry name" value="Nucleotide-binding domain of ferredoxin-NADP reductase (FNR) module"/>
    <property type="match status" value="1"/>
</dbReference>
<evidence type="ECO:0000313" key="10">
    <source>
        <dbReference type="EMBL" id="GAA1545479.1"/>
    </source>
</evidence>
<comment type="cofactor">
    <cofactor evidence="1">
        <name>FAD</name>
        <dbReference type="ChEBI" id="CHEBI:57692"/>
    </cofactor>
</comment>
<dbReference type="CDD" id="cd00207">
    <property type="entry name" value="fer2"/>
    <property type="match status" value="1"/>
</dbReference>
<dbReference type="InterPro" id="IPR017938">
    <property type="entry name" value="Riboflavin_synthase-like_b-brl"/>
</dbReference>
<dbReference type="InterPro" id="IPR001041">
    <property type="entry name" value="2Fe-2S_ferredoxin-type"/>
</dbReference>
<proteinExistence type="predicted"/>
<evidence type="ECO:0000256" key="2">
    <source>
        <dbReference type="ARBA" id="ARBA00022630"/>
    </source>
</evidence>
<dbReference type="PROSITE" id="PS00197">
    <property type="entry name" value="2FE2S_FER_1"/>
    <property type="match status" value="1"/>
</dbReference>
<evidence type="ECO:0000256" key="5">
    <source>
        <dbReference type="ARBA" id="ARBA00023002"/>
    </source>
</evidence>
<dbReference type="Gene3D" id="3.10.20.30">
    <property type="match status" value="1"/>
</dbReference>
<comment type="caution">
    <text evidence="10">The sequence shown here is derived from an EMBL/GenBank/DDBJ whole genome shotgun (WGS) entry which is preliminary data.</text>
</comment>
<keyword evidence="2" id="KW-0285">Flavoprotein</keyword>
<dbReference type="PROSITE" id="PS51384">
    <property type="entry name" value="FAD_FR"/>
    <property type="match status" value="1"/>
</dbReference>
<keyword evidence="4" id="KW-0479">Metal-binding</keyword>
<evidence type="ECO:0000256" key="6">
    <source>
        <dbReference type="ARBA" id="ARBA00023004"/>
    </source>
</evidence>
<reference evidence="10 11" key="1">
    <citation type="journal article" date="2019" name="Int. J. Syst. Evol. Microbiol.">
        <title>The Global Catalogue of Microorganisms (GCM) 10K type strain sequencing project: providing services to taxonomists for standard genome sequencing and annotation.</title>
        <authorList>
            <consortium name="The Broad Institute Genomics Platform"/>
            <consortium name="The Broad Institute Genome Sequencing Center for Infectious Disease"/>
            <person name="Wu L."/>
            <person name="Ma J."/>
        </authorList>
    </citation>
    <scope>NUCLEOTIDE SEQUENCE [LARGE SCALE GENOMIC DNA]</scope>
    <source>
        <strain evidence="10 11">JCM 14942</strain>
    </source>
</reference>
<sequence>MSRTSEGRLPVIVRERERLTDDIVRLTLGPADGAPLPAWTPGAHIDLVLGPCALVRQYSLCGDPRDRTSWRVAVLREAGGRGGSVFVHDQVREGLVLEASSPRNHFELETAGRYVFIAGGIGVTPIVPMLAAADAAGAAWSLTYGARGRDALAFAGEAATYGDRVRLHAHDESGPIDLPAALGEPDPTALVYCCGPEPLLAAVEDHLALTPGWSPRQLRTERFAPRSDALDRPSTPFEVELRRTGVRVQVAADQSVLEAVRAAGVVVESSCAEGTCGTCETAVLGGRVDHRDAILDDDERAANDVMFLCVSRAADGELVLDL</sequence>
<evidence type="ECO:0000256" key="7">
    <source>
        <dbReference type="ARBA" id="ARBA00023014"/>
    </source>
</evidence>
<dbReference type="RefSeq" id="WP_141005601.1">
    <property type="nucleotide sequence ID" value="NZ_BAAAOR010000041.1"/>
</dbReference>
<keyword evidence="5" id="KW-0560">Oxidoreductase</keyword>
<dbReference type="InterPro" id="IPR050415">
    <property type="entry name" value="MRET"/>
</dbReference>
<dbReference type="InterPro" id="IPR012675">
    <property type="entry name" value="Beta-grasp_dom_sf"/>
</dbReference>
<organism evidence="10 11">
    <name type="scientific">Nocardioides humi</name>
    <dbReference type="NCBI Taxonomy" id="449461"/>
    <lineage>
        <taxon>Bacteria</taxon>
        <taxon>Bacillati</taxon>
        <taxon>Actinomycetota</taxon>
        <taxon>Actinomycetes</taxon>
        <taxon>Propionibacteriales</taxon>
        <taxon>Nocardioidaceae</taxon>
        <taxon>Nocardioides</taxon>
    </lineage>
</organism>
<gene>
    <name evidence="10" type="ORF">GCM10009788_54830</name>
</gene>
<keyword evidence="6" id="KW-0408">Iron</keyword>
<dbReference type="SUPFAM" id="SSF54292">
    <property type="entry name" value="2Fe-2S ferredoxin-like"/>
    <property type="match status" value="1"/>
</dbReference>